<sequence length="370" mass="40652">MRCICLSHETALEFWRLWSARNGIALHLFHCRKTIQTDDLPFRIFPSSAVLVDSSSAKRTVVEIIDGALEDGVPEELTELLGACRVVLSETHSSKRSKEPGLADSSSGAGKVLHVLGHRKPGVRTADGLTYHHSSATYPKGSFLKIARGVYVCAPELVFAQMASLLPFGALLSLGYELCGCYPVEASEYLVRHPLCSPNRLVAFCSHLRGFKGSAPAKTAARYVLAKSASPAETSLAIIATAPRNYGGFGMRGARLNEPIKLRREAERIAHGSSLVCDVLWPERGVALEYDSSQFHGSSSRLSRDSRRRSALAAQGLEIRSITASQLENVFEFQETILHAFRAAGCDFKRLNGKQLDRHMRLRSELRKCV</sequence>
<reference evidence="1 2" key="1">
    <citation type="journal article" date="2018" name="Elife">
        <title>Discovery and characterization of a prevalent human gut bacterial enzyme sufficient for the inactivation of a family of plant toxins.</title>
        <authorList>
            <person name="Koppel N."/>
            <person name="Bisanz J.E."/>
            <person name="Pandelia M.E."/>
            <person name="Turnbaugh P.J."/>
            <person name="Balskus E.P."/>
        </authorList>
    </citation>
    <scope>NUCLEOTIDE SEQUENCE [LARGE SCALE GENOMIC DNA]</scope>
    <source>
        <strain evidence="1 2">OB21 GAM 11</strain>
    </source>
</reference>
<name>A0A369P405_9ACTN</name>
<proteinExistence type="predicted"/>
<comment type="caution">
    <text evidence="1">The sequence shown here is derived from an EMBL/GenBank/DDBJ whole genome shotgun (WGS) entry which is preliminary data.</text>
</comment>
<dbReference type="Gene3D" id="3.40.960.10">
    <property type="entry name" value="VSR Endonuclease"/>
    <property type="match status" value="1"/>
</dbReference>
<dbReference type="EMBL" id="PPUT01000008">
    <property type="protein sequence ID" value="RDC45598.1"/>
    <property type="molecule type" value="Genomic_DNA"/>
</dbReference>
<gene>
    <name evidence="1" type="ORF">C1850_04490</name>
</gene>
<evidence type="ECO:0008006" key="3">
    <source>
        <dbReference type="Google" id="ProtNLM"/>
    </source>
</evidence>
<accession>A0A369P405</accession>
<organism evidence="1 2">
    <name type="scientific">Adlercreutzia equolifaciens subsp. celatus</name>
    <dbReference type="NCBI Taxonomy" id="394340"/>
    <lineage>
        <taxon>Bacteria</taxon>
        <taxon>Bacillati</taxon>
        <taxon>Actinomycetota</taxon>
        <taxon>Coriobacteriia</taxon>
        <taxon>Eggerthellales</taxon>
        <taxon>Eggerthellaceae</taxon>
        <taxon>Adlercreutzia</taxon>
    </lineage>
</organism>
<dbReference type="Proteomes" id="UP000253805">
    <property type="component" value="Unassembled WGS sequence"/>
</dbReference>
<dbReference type="RefSeq" id="WP_114548751.1">
    <property type="nucleotide sequence ID" value="NZ_PPUT01000008.1"/>
</dbReference>
<protein>
    <recommendedName>
        <fullName evidence="3">DUF559 domain-containing protein</fullName>
    </recommendedName>
</protein>
<evidence type="ECO:0000313" key="2">
    <source>
        <dbReference type="Proteomes" id="UP000253805"/>
    </source>
</evidence>
<dbReference type="AlphaFoldDB" id="A0A369P405"/>
<evidence type="ECO:0000313" key="1">
    <source>
        <dbReference type="EMBL" id="RDC45598.1"/>
    </source>
</evidence>